<protein>
    <submittedName>
        <fullName evidence="1">Uncharacterized protein</fullName>
    </submittedName>
</protein>
<proteinExistence type="predicted"/>
<organism evidence="1">
    <name type="scientific">Eucampia antarctica</name>
    <dbReference type="NCBI Taxonomy" id="49252"/>
    <lineage>
        <taxon>Eukaryota</taxon>
        <taxon>Sar</taxon>
        <taxon>Stramenopiles</taxon>
        <taxon>Ochrophyta</taxon>
        <taxon>Bacillariophyta</taxon>
        <taxon>Mediophyceae</taxon>
        <taxon>Biddulphiophycidae</taxon>
        <taxon>Hemiaulales</taxon>
        <taxon>Hemiaulaceae</taxon>
        <taxon>Eucampia</taxon>
    </lineage>
</organism>
<name>A0A7S2R320_9STRA</name>
<sequence>MTRKARYVIEGYLTDALMYMIYFSLGSMETVRVGFIMGALNNLDVLVADIQKIFLEAPTMENTVFYVQDEWKSDKDKVVVVVRELYGHKNSALKFRNCLAEALSNKLGFKSSQADSDLWYRPMPDTNGFE</sequence>
<dbReference type="EMBL" id="HBHI01005858">
    <property type="protein sequence ID" value="CAD9659155.1"/>
    <property type="molecule type" value="Transcribed_RNA"/>
</dbReference>
<accession>A0A7S2R320</accession>
<evidence type="ECO:0000313" key="1">
    <source>
        <dbReference type="EMBL" id="CAD9659155.1"/>
    </source>
</evidence>
<reference evidence="1" key="1">
    <citation type="submission" date="2021-01" db="EMBL/GenBank/DDBJ databases">
        <authorList>
            <person name="Corre E."/>
            <person name="Pelletier E."/>
            <person name="Niang G."/>
            <person name="Scheremetjew M."/>
            <person name="Finn R."/>
            <person name="Kale V."/>
            <person name="Holt S."/>
            <person name="Cochrane G."/>
            <person name="Meng A."/>
            <person name="Brown T."/>
            <person name="Cohen L."/>
        </authorList>
    </citation>
    <scope>NUCLEOTIDE SEQUENCE</scope>
    <source>
        <strain evidence="1">CCMP1452</strain>
    </source>
</reference>
<gene>
    <name evidence="1" type="ORF">EANT1437_LOCUS2957</name>
</gene>
<dbReference type="AlphaFoldDB" id="A0A7S2R320"/>